<dbReference type="EMBL" id="JACEIK010003830">
    <property type="protein sequence ID" value="MCD9643236.1"/>
    <property type="molecule type" value="Genomic_DNA"/>
</dbReference>
<evidence type="ECO:0000313" key="6">
    <source>
        <dbReference type="Proteomes" id="UP000823775"/>
    </source>
</evidence>
<evidence type="ECO:0000256" key="3">
    <source>
        <dbReference type="SAM" id="SignalP"/>
    </source>
</evidence>
<evidence type="ECO:0000256" key="2">
    <source>
        <dbReference type="ARBA" id="ARBA00023180"/>
    </source>
</evidence>
<keyword evidence="1 3" id="KW-0732">Signal</keyword>
<feature type="domain" description="Bulb-type lectin" evidence="4">
    <location>
        <begin position="22"/>
        <end position="85"/>
    </location>
</feature>
<name>A0ABS8V966_DATST</name>
<dbReference type="PANTHER" id="PTHR32444:SF235">
    <property type="entry name" value="OS01G0783900 PROTEIN"/>
    <property type="match status" value="1"/>
</dbReference>
<comment type="caution">
    <text evidence="5">The sequence shown here is derived from an EMBL/GenBank/DDBJ whole genome shotgun (WGS) entry which is preliminary data.</text>
</comment>
<dbReference type="InterPro" id="IPR001480">
    <property type="entry name" value="Bulb-type_lectin_dom"/>
</dbReference>
<sequence>MILWWCHLLLILSFLCLLCSSANTIRPGEIFKDGDNITSPQGKFILGFFSPADSTQRYLGIWYANVPEQTVAWVANRNKPSSDQN</sequence>
<feature type="signal peptide" evidence="3">
    <location>
        <begin position="1"/>
        <end position="21"/>
    </location>
</feature>
<dbReference type="PANTHER" id="PTHR32444">
    <property type="entry name" value="BULB-TYPE LECTIN DOMAIN-CONTAINING PROTEIN"/>
    <property type="match status" value="1"/>
</dbReference>
<dbReference type="PROSITE" id="PS50927">
    <property type="entry name" value="BULB_LECTIN"/>
    <property type="match status" value="1"/>
</dbReference>
<evidence type="ECO:0000256" key="1">
    <source>
        <dbReference type="ARBA" id="ARBA00022729"/>
    </source>
</evidence>
<dbReference type="Gene3D" id="2.90.10.10">
    <property type="entry name" value="Bulb-type lectin domain"/>
    <property type="match status" value="1"/>
</dbReference>
<keyword evidence="2" id="KW-0325">Glycoprotein</keyword>
<evidence type="ECO:0000313" key="5">
    <source>
        <dbReference type="EMBL" id="MCD9643236.1"/>
    </source>
</evidence>
<dbReference type="Proteomes" id="UP000823775">
    <property type="component" value="Unassembled WGS sequence"/>
</dbReference>
<proteinExistence type="predicted"/>
<dbReference type="InterPro" id="IPR036426">
    <property type="entry name" value="Bulb-type_lectin_dom_sf"/>
</dbReference>
<protein>
    <recommendedName>
        <fullName evidence="4">Bulb-type lectin domain-containing protein</fullName>
    </recommendedName>
</protein>
<feature type="non-terminal residue" evidence="5">
    <location>
        <position position="85"/>
    </location>
</feature>
<gene>
    <name evidence="5" type="ORF">HAX54_030534</name>
</gene>
<organism evidence="5 6">
    <name type="scientific">Datura stramonium</name>
    <name type="common">Jimsonweed</name>
    <name type="synonym">Common thornapple</name>
    <dbReference type="NCBI Taxonomy" id="4076"/>
    <lineage>
        <taxon>Eukaryota</taxon>
        <taxon>Viridiplantae</taxon>
        <taxon>Streptophyta</taxon>
        <taxon>Embryophyta</taxon>
        <taxon>Tracheophyta</taxon>
        <taxon>Spermatophyta</taxon>
        <taxon>Magnoliopsida</taxon>
        <taxon>eudicotyledons</taxon>
        <taxon>Gunneridae</taxon>
        <taxon>Pentapetalae</taxon>
        <taxon>asterids</taxon>
        <taxon>lamiids</taxon>
        <taxon>Solanales</taxon>
        <taxon>Solanaceae</taxon>
        <taxon>Solanoideae</taxon>
        <taxon>Datureae</taxon>
        <taxon>Datura</taxon>
    </lineage>
</organism>
<keyword evidence="6" id="KW-1185">Reference proteome</keyword>
<evidence type="ECO:0000259" key="4">
    <source>
        <dbReference type="PROSITE" id="PS50927"/>
    </source>
</evidence>
<accession>A0ABS8V966</accession>
<reference evidence="5 6" key="1">
    <citation type="journal article" date="2021" name="BMC Genomics">
        <title>Datura genome reveals duplications of psychoactive alkaloid biosynthetic genes and high mutation rate following tissue culture.</title>
        <authorList>
            <person name="Rajewski A."/>
            <person name="Carter-House D."/>
            <person name="Stajich J."/>
            <person name="Litt A."/>
        </authorList>
    </citation>
    <scope>NUCLEOTIDE SEQUENCE [LARGE SCALE GENOMIC DNA]</scope>
    <source>
        <strain evidence="5">AR-01</strain>
    </source>
</reference>
<feature type="chain" id="PRO_5045719384" description="Bulb-type lectin domain-containing protein" evidence="3">
    <location>
        <begin position="22"/>
        <end position="85"/>
    </location>
</feature>